<evidence type="ECO:0000313" key="24">
    <source>
        <dbReference type="Proteomes" id="UP000242205"/>
    </source>
</evidence>
<proteinExistence type="predicted"/>
<dbReference type="OrthoDB" id="5290456at2"/>
<dbReference type="SUPFAM" id="SSF47384">
    <property type="entry name" value="Homodimeric domain of signal transducing histidine kinase"/>
    <property type="match status" value="1"/>
</dbReference>
<comment type="catalytic activity">
    <reaction evidence="1">
        <text>ATP + protein L-histidine = ADP + protein N-phospho-L-histidine.</text>
        <dbReference type="EC" id="2.7.13.3"/>
    </reaction>
</comment>
<evidence type="ECO:0000256" key="17">
    <source>
        <dbReference type="ARBA" id="ARBA00070152"/>
    </source>
</evidence>
<keyword evidence="10" id="KW-0067">ATP-binding</keyword>
<dbReference type="EC" id="2.7.13.3" evidence="3"/>
<dbReference type="CDD" id="cd17546">
    <property type="entry name" value="REC_hyHK_CKI1_RcsC-like"/>
    <property type="match status" value="2"/>
</dbReference>
<feature type="modified residue" description="4-aspartylphosphate" evidence="19">
    <location>
        <position position="640"/>
    </location>
</feature>
<keyword evidence="9 23" id="KW-0418">Kinase</keyword>
<dbReference type="Pfam" id="PF00512">
    <property type="entry name" value="HisKA"/>
    <property type="match status" value="1"/>
</dbReference>
<dbReference type="FunFam" id="3.30.565.10:FF:000010">
    <property type="entry name" value="Sensor histidine kinase RcsC"/>
    <property type="match status" value="1"/>
</dbReference>
<evidence type="ECO:0000313" key="23">
    <source>
        <dbReference type="EMBL" id="AUN94975.1"/>
    </source>
</evidence>
<dbReference type="SMART" id="SM00062">
    <property type="entry name" value="PBPb"/>
    <property type="match status" value="1"/>
</dbReference>
<reference evidence="23 24" key="1">
    <citation type="submission" date="2018-01" db="EMBL/GenBank/DDBJ databases">
        <authorList>
            <person name="Fu G.-Y."/>
        </authorList>
    </citation>
    <scope>NUCLEOTIDE SEQUENCE [LARGE SCALE GENOMIC DNA]</scope>
    <source>
        <strain evidence="23 24">SY39</strain>
    </source>
</reference>
<dbReference type="GO" id="GO:0005886">
    <property type="term" value="C:plasma membrane"/>
    <property type="evidence" value="ECO:0007669"/>
    <property type="project" value="UniProtKB-SubCell"/>
</dbReference>
<dbReference type="Gene3D" id="1.20.120.160">
    <property type="entry name" value="HPT domain"/>
    <property type="match status" value="1"/>
</dbReference>
<evidence type="ECO:0000256" key="7">
    <source>
        <dbReference type="ARBA" id="ARBA00022692"/>
    </source>
</evidence>
<feature type="domain" description="Histidine kinase" evidence="20">
    <location>
        <begin position="342"/>
        <end position="565"/>
    </location>
</feature>
<dbReference type="InterPro" id="IPR036097">
    <property type="entry name" value="HisK_dim/P_sf"/>
</dbReference>
<dbReference type="SUPFAM" id="SSF47226">
    <property type="entry name" value="Histidine-containing phosphotransfer domain, HPT domain"/>
    <property type="match status" value="1"/>
</dbReference>
<accession>A0A2I6S6U3</accession>
<keyword evidence="5 19" id="KW-0597">Phosphoprotein</keyword>
<comment type="subcellular location">
    <subcellularLocation>
        <location evidence="2">Cell membrane</location>
        <topology evidence="2">Multi-pass membrane protein</topology>
    </subcellularLocation>
</comment>
<dbReference type="InterPro" id="IPR003661">
    <property type="entry name" value="HisK_dim/P_dom"/>
</dbReference>
<dbReference type="PROSITE" id="PS50109">
    <property type="entry name" value="HIS_KIN"/>
    <property type="match status" value="1"/>
</dbReference>
<evidence type="ECO:0000256" key="2">
    <source>
        <dbReference type="ARBA" id="ARBA00004651"/>
    </source>
</evidence>
<comment type="function">
    <text evidence="14">Member of the two-component regulatory system BvgS/BvgA. Phosphorylates BvgA via a four-step phosphorelay in response to environmental signals.</text>
</comment>
<dbReference type="CDD" id="cd00082">
    <property type="entry name" value="HisKA"/>
    <property type="match status" value="1"/>
</dbReference>
<evidence type="ECO:0000256" key="19">
    <source>
        <dbReference type="PROSITE-ProRule" id="PRU00169"/>
    </source>
</evidence>
<keyword evidence="6" id="KW-0808">Transferase</keyword>
<dbReference type="KEGG" id="atw:C0099_08520"/>
<dbReference type="Gene3D" id="3.30.565.10">
    <property type="entry name" value="Histidine kinase-like ATPase, C-terminal domain"/>
    <property type="match status" value="1"/>
</dbReference>
<dbReference type="Pfam" id="PF00497">
    <property type="entry name" value="SBP_bac_3"/>
    <property type="match status" value="1"/>
</dbReference>
<dbReference type="InterPro" id="IPR001789">
    <property type="entry name" value="Sig_transdc_resp-reg_receiver"/>
</dbReference>
<evidence type="ECO:0000256" key="15">
    <source>
        <dbReference type="ARBA" id="ARBA00064003"/>
    </source>
</evidence>
<dbReference type="SMART" id="SM00388">
    <property type="entry name" value="HisKA"/>
    <property type="match status" value="1"/>
</dbReference>
<dbReference type="PRINTS" id="PR00344">
    <property type="entry name" value="BCTRLSENSOR"/>
</dbReference>
<evidence type="ECO:0000256" key="5">
    <source>
        <dbReference type="ARBA" id="ARBA00022553"/>
    </source>
</evidence>
<dbReference type="PROSITE" id="PS51257">
    <property type="entry name" value="PROKAR_LIPOPROTEIN"/>
    <property type="match status" value="1"/>
</dbReference>
<dbReference type="Pfam" id="PF00072">
    <property type="entry name" value="Response_reg"/>
    <property type="match status" value="2"/>
</dbReference>
<feature type="modified residue" description="4-aspartylphosphate" evidence="19">
    <location>
        <position position="786"/>
    </location>
</feature>
<keyword evidence="4" id="KW-1003">Cell membrane</keyword>
<dbReference type="Gene3D" id="3.40.50.2300">
    <property type="match status" value="2"/>
</dbReference>
<evidence type="ECO:0000256" key="10">
    <source>
        <dbReference type="ARBA" id="ARBA00022840"/>
    </source>
</evidence>
<dbReference type="AlphaFoldDB" id="A0A2I6S6U3"/>
<dbReference type="InterPro" id="IPR005467">
    <property type="entry name" value="His_kinase_dom"/>
</dbReference>
<evidence type="ECO:0000256" key="1">
    <source>
        <dbReference type="ARBA" id="ARBA00000085"/>
    </source>
</evidence>
<evidence type="ECO:0000256" key="9">
    <source>
        <dbReference type="ARBA" id="ARBA00022777"/>
    </source>
</evidence>
<gene>
    <name evidence="23" type="ORF">C0099_08520</name>
</gene>
<feature type="domain" description="HPt" evidence="22">
    <location>
        <begin position="906"/>
        <end position="998"/>
    </location>
</feature>
<protein>
    <recommendedName>
        <fullName evidence="16">Sensory/regulatory protein RpfC</fullName>
        <ecNumber evidence="3">2.7.13.3</ecNumber>
    </recommendedName>
    <alternativeName>
        <fullName evidence="17">Virulence sensor protein BvgS</fullName>
    </alternativeName>
</protein>
<evidence type="ECO:0000256" key="12">
    <source>
        <dbReference type="ARBA" id="ARBA00023012"/>
    </source>
</evidence>
<comment type="subunit">
    <text evidence="15">At low DSF concentrations, interacts with RpfF.</text>
</comment>
<dbReference type="SMART" id="SM00448">
    <property type="entry name" value="REC"/>
    <property type="match status" value="2"/>
</dbReference>
<dbReference type="PROSITE" id="PS50894">
    <property type="entry name" value="HPT"/>
    <property type="match status" value="1"/>
</dbReference>
<dbReference type="CDD" id="cd16922">
    <property type="entry name" value="HATPase_EvgS-ArcB-TorS-like"/>
    <property type="match status" value="1"/>
</dbReference>
<dbReference type="FunFam" id="1.10.287.130:FF:000002">
    <property type="entry name" value="Two-component osmosensing histidine kinase"/>
    <property type="match status" value="1"/>
</dbReference>
<dbReference type="Pfam" id="PF02518">
    <property type="entry name" value="HATPase_c"/>
    <property type="match status" value="1"/>
</dbReference>
<dbReference type="SUPFAM" id="SSF52172">
    <property type="entry name" value="CheY-like"/>
    <property type="match status" value="2"/>
</dbReference>
<feature type="modified residue" description="Phosphohistidine" evidence="18">
    <location>
        <position position="945"/>
    </location>
</feature>
<dbReference type="PANTHER" id="PTHR45339:SF1">
    <property type="entry name" value="HYBRID SIGNAL TRANSDUCTION HISTIDINE KINASE J"/>
    <property type="match status" value="1"/>
</dbReference>
<dbReference type="PROSITE" id="PS50110">
    <property type="entry name" value="RESPONSE_REGULATORY"/>
    <property type="match status" value="2"/>
</dbReference>
<dbReference type="InterPro" id="IPR008207">
    <property type="entry name" value="Sig_transdc_His_kin_Hpt_dom"/>
</dbReference>
<evidence type="ECO:0000256" key="16">
    <source>
        <dbReference type="ARBA" id="ARBA00068150"/>
    </source>
</evidence>
<feature type="domain" description="Response regulatory" evidence="21">
    <location>
        <begin position="737"/>
        <end position="859"/>
    </location>
</feature>
<sequence length="1085" mass="118005">MKKAIAILLASALLVAALLVGCEDLFGPASRRPVTIGLYENPPKVYTAGNGEPAGLFIELIEAIAHAEGWRPAYVPCDWNDCLARLANGEIDLMPDVAFSSDRAARFDFHRVSVTNSWSQIYAQPGRVVESISDLNGARIAMLHGGIQQDFVEQLMNAAGLRFESVLFDSLEHAYAAVEAGAADVVVTNSFFAARNGHRFKLVESPIVFLPSTLYYATAKGRNADLLSAIDVRLLEWRRNAGSVYFDALYRSMAAPPELLVPRWVQFSLIALGAGVVLAIGVGVLLRRKVAERTRDLLETTRQLEFERGNLEHIVEERTAELVAARDEAERASHVKSDFLANMSHEIRTPMNAILGMLYLALKSDELSSSLRNHLSKAQGAAHSLLGVINDILDISKIEAGKLDIEHVDFSLESVLEQLTDAIGYQAEQKGIEFLIRYDPTIPSQLVGDPLRFGQILLNLCGNAVKFTESGEVELAFARISGNDENLVVQVSVRDTGIGIAPEAQLKLFEKFSQADQSTTRRHGGTGLGLAISRSLVERMGGRIWIDESTPGKGTTICFTVHLGLPQRVVGHQRELVARAGPLLRGVRVLVVDDNEVSREILAEMLDFFQVEVLTATNGAEAIAALRSPGGKPFDLVLMDWRMPGMQGDEVTRRIHGDPEITSRPRIVMVTAYGREEVIRLCEQAGVDGFLIKPVSPSTLLDTLLTVLGRGRVFGTGERQRPATPDLAVSGRLAGAHVLLVEDNDINREFATELLRSEGMNVDIAENGQIAVERVQQRDYDAVLMDIQMPVMDGLEATRRIRALTGSDGAERFARLPIIAMTALAMASDADESRAAGMNDHVTKPIAPDRLMGVLAHWIRLAGSRSPRRTDEAANARAPIASAPPDELSRLASIDARAGIRRIGGKVDAYRRQLRRFREHYGNAMDTLRAHITEARPDEAEAFCHALKGVTGNIGANALHAALSSIDEALKAGQAPPAALLDETASLLARLIEDIDSLSDEPVTTALGPRLTTEELRTLLERIGHALEYDLGAVEPMLAQLRAGTAGTPLAEEVSALCERFDVFDIDGASAVLHRIAQGPTESPT</sequence>
<evidence type="ECO:0000256" key="13">
    <source>
        <dbReference type="ARBA" id="ARBA00023136"/>
    </source>
</evidence>
<dbReference type="SMART" id="SM00387">
    <property type="entry name" value="HATPase_c"/>
    <property type="match status" value="1"/>
</dbReference>
<dbReference type="PANTHER" id="PTHR45339">
    <property type="entry name" value="HYBRID SIGNAL TRANSDUCTION HISTIDINE KINASE J"/>
    <property type="match status" value="1"/>
</dbReference>
<dbReference type="InterPro" id="IPR036641">
    <property type="entry name" value="HPT_dom_sf"/>
</dbReference>
<dbReference type="Proteomes" id="UP000242205">
    <property type="component" value="Chromosome"/>
</dbReference>
<dbReference type="SUPFAM" id="SSF53850">
    <property type="entry name" value="Periplasmic binding protein-like II"/>
    <property type="match status" value="1"/>
</dbReference>
<dbReference type="Gene3D" id="3.40.190.10">
    <property type="entry name" value="Periplasmic binding protein-like II"/>
    <property type="match status" value="2"/>
</dbReference>
<keyword evidence="8" id="KW-0547">Nucleotide-binding</keyword>
<evidence type="ECO:0000256" key="3">
    <source>
        <dbReference type="ARBA" id="ARBA00012438"/>
    </source>
</evidence>
<evidence type="ECO:0000259" key="22">
    <source>
        <dbReference type="PROSITE" id="PS50894"/>
    </source>
</evidence>
<evidence type="ECO:0000256" key="11">
    <source>
        <dbReference type="ARBA" id="ARBA00022989"/>
    </source>
</evidence>
<dbReference type="InterPro" id="IPR011006">
    <property type="entry name" value="CheY-like_superfamily"/>
</dbReference>
<keyword evidence="7" id="KW-0812">Transmembrane</keyword>
<dbReference type="InterPro" id="IPR001638">
    <property type="entry name" value="Solute-binding_3/MltF_N"/>
</dbReference>
<keyword evidence="13" id="KW-0472">Membrane</keyword>
<evidence type="ECO:0000256" key="14">
    <source>
        <dbReference type="ARBA" id="ARBA00058004"/>
    </source>
</evidence>
<organism evidence="23 24">
    <name type="scientific">Pseudazoarcus pumilus</name>
    <dbReference type="NCBI Taxonomy" id="2067960"/>
    <lineage>
        <taxon>Bacteria</taxon>
        <taxon>Pseudomonadati</taxon>
        <taxon>Pseudomonadota</taxon>
        <taxon>Betaproteobacteria</taxon>
        <taxon>Rhodocyclales</taxon>
        <taxon>Zoogloeaceae</taxon>
        <taxon>Pseudazoarcus</taxon>
    </lineage>
</organism>
<feature type="domain" description="Response regulatory" evidence="21">
    <location>
        <begin position="588"/>
        <end position="708"/>
    </location>
</feature>
<evidence type="ECO:0000256" key="18">
    <source>
        <dbReference type="PROSITE-ProRule" id="PRU00110"/>
    </source>
</evidence>
<dbReference type="Gene3D" id="1.10.287.130">
    <property type="match status" value="1"/>
</dbReference>
<keyword evidence="12" id="KW-0902">Two-component regulatory system</keyword>
<keyword evidence="11" id="KW-1133">Transmembrane helix</keyword>
<dbReference type="InterPro" id="IPR004358">
    <property type="entry name" value="Sig_transdc_His_kin-like_C"/>
</dbReference>
<dbReference type="GO" id="GO:0000155">
    <property type="term" value="F:phosphorelay sensor kinase activity"/>
    <property type="evidence" value="ECO:0007669"/>
    <property type="project" value="InterPro"/>
</dbReference>
<dbReference type="SUPFAM" id="SSF55874">
    <property type="entry name" value="ATPase domain of HSP90 chaperone/DNA topoisomerase II/histidine kinase"/>
    <property type="match status" value="1"/>
</dbReference>
<evidence type="ECO:0000259" key="21">
    <source>
        <dbReference type="PROSITE" id="PS50110"/>
    </source>
</evidence>
<evidence type="ECO:0000256" key="8">
    <source>
        <dbReference type="ARBA" id="ARBA00022741"/>
    </source>
</evidence>
<evidence type="ECO:0000259" key="20">
    <source>
        <dbReference type="PROSITE" id="PS50109"/>
    </source>
</evidence>
<name>A0A2I6S6U3_9RHOO</name>
<dbReference type="RefSeq" id="WP_102247041.1">
    <property type="nucleotide sequence ID" value="NZ_CP025682.1"/>
</dbReference>
<dbReference type="GO" id="GO:0005524">
    <property type="term" value="F:ATP binding"/>
    <property type="evidence" value="ECO:0007669"/>
    <property type="project" value="UniProtKB-KW"/>
</dbReference>
<dbReference type="InterPro" id="IPR003594">
    <property type="entry name" value="HATPase_dom"/>
</dbReference>
<dbReference type="InterPro" id="IPR036890">
    <property type="entry name" value="HATPase_C_sf"/>
</dbReference>
<evidence type="ECO:0000256" key="6">
    <source>
        <dbReference type="ARBA" id="ARBA00022679"/>
    </source>
</evidence>
<dbReference type="EMBL" id="CP025682">
    <property type="protein sequence ID" value="AUN94975.1"/>
    <property type="molecule type" value="Genomic_DNA"/>
</dbReference>
<evidence type="ECO:0000256" key="4">
    <source>
        <dbReference type="ARBA" id="ARBA00022475"/>
    </source>
</evidence>
<keyword evidence="24" id="KW-1185">Reference proteome</keyword>